<gene>
    <name evidence="1" type="ORF">PF007_g30124</name>
</gene>
<dbReference type="Proteomes" id="UP000441208">
    <property type="component" value="Unassembled WGS sequence"/>
</dbReference>
<name>A0A6A3PRR5_9STRA</name>
<evidence type="ECO:0000313" key="1">
    <source>
        <dbReference type="EMBL" id="KAE9061820.1"/>
    </source>
</evidence>
<accession>A0A6A3PRR5</accession>
<organism evidence="1 2">
    <name type="scientific">Phytophthora fragariae</name>
    <dbReference type="NCBI Taxonomy" id="53985"/>
    <lineage>
        <taxon>Eukaryota</taxon>
        <taxon>Sar</taxon>
        <taxon>Stramenopiles</taxon>
        <taxon>Oomycota</taxon>
        <taxon>Peronosporomycetes</taxon>
        <taxon>Peronosporales</taxon>
        <taxon>Peronosporaceae</taxon>
        <taxon>Phytophthora</taxon>
    </lineage>
</organism>
<sequence>MCLVVQLLLCPLEQVPEQLLESVLEETRALGVVSVWEVA</sequence>
<comment type="caution">
    <text evidence="1">The sequence shown here is derived from an EMBL/GenBank/DDBJ whole genome shotgun (WGS) entry which is preliminary data.</text>
</comment>
<dbReference type="EMBL" id="QXFZ01005141">
    <property type="protein sequence ID" value="KAE9061820.1"/>
    <property type="molecule type" value="Genomic_DNA"/>
</dbReference>
<protein>
    <submittedName>
        <fullName evidence="1">Uncharacterized protein</fullName>
    </submittedName>
</protein>
<evidence type="ECO:0000313" key="2">
    <source>
        <dbReference type="Proteomes" id="UP000441208"/>
    </source>
</evidence>
<reference evidence="1 2" key="1">
    <citation type="submission" date="2018-08" db="EMBL/GenBank/DDBJ databases">
        <title>Genomic investigation of the strawberry pathogen Phytophthora fragariae indicates pathogenicity is determined by transcriptional variation in three key races.</title>
        <authorList>
            <person name="Adams T.M."/>
            <person name="Armitage A.D."/>
            <person name="Sobczyk M.K."/>
            <person name="Bates H.J."/>
            <person name="Dunwell J.M."/>
            <person name="Nellist C.F."/>
            <person name="Harrison R.J."/>
        </authorList>
    </citation>
    <scope>NUCLEOTIDE SEQUENCE [LARGE SCALE GENOMIC DNA]</scope>
    <source>
        <strain evidence="1 2">NOV-71</strain>
    </source>
</reference>
<dbReference type="AlphaFoldDB" id="A0A6A3PRR5"/>
<proteinExistence type="predicted"/>